<reference evidence="2 3" key="1">
    <citation type="submission" date="2018-04" db="EMBL/GenBank/DDBJ databases">
        <title>Genomic Encyclopedia of Type Strains, Phase IV (KMG-IV): sequencing the most valuable type-strain genomes for metagenomic binning, comparative biology and taxonomic classification.</title>
        <authorList>
            <person name="Goeker M."/>
        </authorList>
    </citation>
    <scope>NUCLEOTIDE SEQUENCE [LARGE SCALE GENOMIC DNA]</scope>
    <source>
        <strain evidence="2 3">DSM 104150</strain>
    </source>
</reference>
<keyword evidence="3" id="KW-1185">Reference proteome</keyword>
<dbReference type="RefSeq" id="WP_170123888.1">
    <property type="nucleotide sequence ID" value="NZ_CAWNXA010000002.1"/>
</dbReference>
<accession>A0A318ECK5</accession>
<dbReference type="InterPro" id="IPR011990">
    <property type="entry name" value="TPR-like_helical_dom_sf"/>
</dbReference>
<dbReference type="AlphaFoldDB" id="A0A318ECK5"/>
<evidence type="ECO:0000256" key="1">
    <source>
        <dbReference type="PROSITE-ProRule" id="PRU00339"/>
    </source>
</evidence>
<dbReference type="PROSITE" id="PS50005">
    <property type="entry name" value="TPR"/>
    <property type="match status" value="1"/>
</dbReference>
<organism evidence="2 3">
    <name type="scientific">Sinimarinibacterium flocculans</name>
    <dbReference type="NCBI Taxonomy" id="985250"/>
    <lineage>
        <taxon>Bacteria</taxon>
        <taxon>Pseudomonadati</taxon>
        <taxon>Pseudomonadota</taxon>
        <taxon>Gammaproteobacteria</taxon>
        <taxon>Nevskiales</taxon>
        <taxon>Nevskiaceae</taxon>
        <taxon>Sinimarinibacterium</taxon>
    </lineage>
</organism>
<dbReference type="EMBL" id="QICN01000002">
    <property type="protein sequence ID" value="PXV70233.1"/>
    <property type="molecule type" value="Genomic_DNA"/>
</dbReference>
<dbReference type="InterPro" id="IPR019734">
    <property type="entry name" value="TPR_rpt"/>
</dbReference>
<dbReference type="Proteomes" id="UP000248330">
    <property type="component" value="Unassembled WGS sequence"/>
</dbReference>
<comment type="caution">
    <text evidence="2">The sequence shown here is derived from an EMBL/GenBank/DDBJ whole genome shotgun (WGS) entry which is preliminary data.</text>
</comment>
<evidence type="ECO:0000313" key="3">
    <source>
        <dbReference type="Proteomes" id="UP000248330"/>
    </source>
</evidence>
<protein>
    <submittedName>
        <fullName evidence="2">Flp pilus assembly protein TadD</fullName>
    </submittedName>
</protein>
<feature type="repeat" description="TPR" evidence="1">
    <location>
        <begin position="137"/>
        <end position="170"/>
    </location>
</feature>
<sequence length="225" mass="24307">MIAAGLALSLAGCAMPQRVDAPVGAPRDRDALNVDREVYADLIRSMLDQDQYYAALAHVQQRRAAGGGDLDTLNYLEAEARRGLGQIATADRLYQGLVRSRLAGQAYHGLGLLHGRTDPPRAIGFLREAARLRPTDANVRNDLGYALLIARHYGDALHELATAVELAPDSDKARNNLLLLMMVQGNETAVGRITREAAVSPETITRLRQQARALSRTSTTSGGRG</sequence>
<proteinExistence type="predicted"/>
<evidence type="ECO:0000313" key="2">
    <source>
        <dbReference type="EMBL" id="PXV70233.1"/>
    </source>
</evidence>
<dbReference type="Gene3D" id="1.25.40.10">
    <property type="entry name" value="Tetratricopeptide repeat domain"/>
    <property type="match status" value="1"/>
</dbReference>
<keyword evidence="1" id="KW-0802">TPR repeat</keyword>
<dbReference type="SUPFAM" id="SSF48452">
    <property type="entry name" value="TPR-like"/>
    <property type="match status" value="1"/>
</dbReference>
<name>A0A318ECK5_9GAMM</name>
<gene>
    <name evidence="2" type="ORF">C8D93_10285</name>
</gene>